<dbReference type="PANTHER" id="PTHR42724:SF1">
    <property type="entry name" value="TETRAACYLDISACCHARIDE 4'-KINASE, MITOCHONDRIAL-RELATED"/>
    <property type="match status" value="1"/>
</dbReference>
<evidence type="ECO:0000256" key="1">
    <source>
        <dbReference type="ARBA" id="ARBA00002274"/>
    </source>
</evidence>
<keyword evidence="9 13" id="KW-0418">Kinase</keyword>
<reference evidence="15" key="1">
    <citation type="journal article" date="2019" name="Int. J. Syst. Evol. Microbiol.">
        <title>The Global Catalogue of Microorganisms (GCM) 10K type strain sequencing project: providing services to taxonomists for standard genome sequencing and annotation.</title>
        <authorList>
            <consortium name="The Broad Institute Genomics Platform"/>
            <consortium name="The Broad Institute Genome Sequencing Center for Infectious Disease"/>
            <person name="Wu L."/>
            <person name="Ma J."/>
        </authorList>
    </citation>
    <scope>NUCLEOTIDE SEQUENCE [LARGE SCALE GENOMIC DNA]</scope>
    <source>
        <strain evidence="15">CCUG 53762</strain>
    </source>
</reference>
<accession>A0ABW4IG30</accession>
<evidence type="ECO:0000256" key="12">
    <source>
        <dbReference type="ARBA" id="ARBA00029757"/>
    </source>
</evidence>
<dbReference type="HAMAP" id="MF_00409">
    <property type="entry name" value="LpxK"/>
    <property type="match status" value="1"/>
</dbReference>
<evidence type="ECO:0000256" key="9">
    <source>
        <dbReference type="ARBA" id="ARBA00022777"/>
    </source>
</evidence>
<proteinExistence type="inferred from homology"/>
<keyword evidence="10 13" id="KW-0067">ATP-binding</keyword>
<dbReference type="RefSeq" id="WP_379663703.1">
    <property type="nucleotide sequence ID" value="NZ_JBHUDG010000046.1"/>
</dbReference>
<evidence type="ECO:0000313" key="14">
    <source>
        <dbReference type="EMBL" id="MFD1631334.1"/>
    </source>
</evidence>
<gene>
    <name evidence="13 14" type="primary">lpxK</name>
    <name evidence="14" type="ORF">ACFSAH_15770</name>
</gene>
<dbReference type="EC" id="2.7.1.130" evidence="3 13"/>
<comment type="catalytic activity">
    <reaction evidence="13">
        <text>a lipid A disaccharide + ATP = a lipid IVA + ADP + H(+)</text>
        <dbReference type="Rhea" id="RHEA:67840"/>
        <dbReference type="ChEBI" id="CHEBI:15378"/>
        <dbReference type="ChEBI" id="CHEBI:30616"/>
        <dbReference type="ChEBI" id="CHEBI:176343"/>
        <dbReference type="ChEBI" id="CHEBI:176425"/>
        <dbReference type="ChEBI" id="CHEBI:456216"/>
        <dbReference type="EC" id="2.7.1.130"/>
    </reaction>
</comment>
<comment type="similarity">
    <text evidence="13">Belongs to the LpxK family.</text>
</comment>
<dbReference type="GO" id="GO:0009029">
    <property type="term" value="F:lipid-A 4'-kinase activity"/>
    <property type="evidence" value="ECO:0007669"/>
    <property type="project" value="UniProtKB-EC"/>
</dbReference>
<dbReference type="SUPFAM" id="SSF52540">
    <property type="entry name" value="P-loop containing nucleoside triphosphate hydrolases"/>
    <property type="match status" value="1"/>
</dbReference>
<protein>
    <recommendedName>
        <fullName evidence="4 13">Tetraacyldisaccharide 4'-kinase</fullName>
        <ecNumber evidence="3 13">2.7.1.130</ecNumber>
    </recommendedName>
    <alternativeName>
        <fullName evidence="12 13">Lipid A 4'-kinase</fullName>
    </alternativeName>
</protein>
<keyword evidence="5 13" id="KW-0444">Lipid biosynthesis</keyword>
<evidence type="ECO:0000256" key="7">
    <source>
        <dbReference type="ARBA" id="ARBA00022679"/>
    </source>
</evidence>
<evidence type="ECO:0000256" key="10">
    <source>
        <dbReference type="ARBA" id="ARBA00022840"/>
    </source>
</evidence>
<keyword evidence="11 13" id="KW-0443">Lipid metabolism</keyword>
<comment type="caution">
    <text evidence="14">The sequence shown here is derived from an EMBL/GenBank/DDBJ whole genome shotgun (WGS) entry which is preliminary data.</text>
</comment>
<evidence type="ECO:0000256" key="2">
    <source>
        <dbReference type="ARBA" id="ARBA00004870"/>
    </source>
</evidence>
<keyword evidence="15" id="KW-1185">Reference proteome</keyword>
<evidence type="ECO:0000256" key="11">
    <source>
        <dbReference type="ARBA" id="ARBA00023098"/>
    </source>
</evidence>
<organism evidence="14 15">
    <name type="scientific">Pseudopedobacter beijingensis</name>
    <dbReference type="NCBI Taxonomy" id="1207056"/>
    <lineage>
        <taxon>Bacteria</taxon>
        <taxon>Pseudomonadati</taxon>
        <taxon>Bacteroidota</taxon>
        <taxon>Sphingobacteriia</taxon>
        <taxon>Sphingobacteriales</taxon>
        <taxon>Sphingobacteriaceae</taxon>
        <taxon>Pseudopedobacter</taxon>
    </lineage>
</organism>
<evidence type="ECO:0000256" key="4">
    <source>
        <dbReference type="ARBA" id="ARBA00016436"/>
    </source>
</evidence>
<keyword evidence="7 13" id="KW-0808">Transferase</keyword>
<evidence type="ECO:0000256" key="6">
    <source>
        <dbReference type="ARBA" id="ARBA00022556"/>
    </source>
</evidence>
<keyword evidence="6 13" id="KW-0441">Lipid A biosynthesis</keyword>
<evidence type="ECO:0000256" key="8">
    <source>
        <dbReference type="ARBA" id="ARBA00022741"/>
    </source>
</evidence>
<keyword evidence="8 13" id="KW-0547">Nucleotide-binding</keyword>
<dbReference type="EMBL" id="JBHUDG010000046">
    <property type="protein sequence ID" value="MFD1631334.1"/>
    <property type="molecule type" value="Genomic_DNA"/>
</dbReference>
<name>A0ABW4IG30_9SPHI</name>
<dbReference type="Proteomes" id="UP001597118">
    <property type="component" value="Unassembled WGS sequence"/>
</dbReference>
<evidence type="ECO:0000256" key="13">
    <source>
        <dbReference type="HAMAP-Rule" id="MF_00409"/>
    </source>
</evidence>
<feature type="binding site" evidence="13">
    <location>
        <begin position="47"/>
        <end position="54"/>
    </location>
    <ligand>
        <name>ATP</name>
        <dbReference type="ChEBI" id="CHEBI:30616"/>
    </ligand>
</feature>
<comment type="function">
    <text evidence="1 13">Transfers the gamma-phosphate of ATP to the 4'-position of a tetraacyldisaccharide 1-phosphate intermediate (termed DS-1-P) to form tetraacyldisaccharide 1,4'-bis-phosphate (lipid IVA).</text>
</comment>
<dbReference type="Pfam" id="PF02606">
    <property type="entry name" value="LpxK"/>
    <property type="match status" value="1"/>
</dbReference>
<evidence type="ECO:0000256" key="5">
    <source>
        <dbReference type="ARBA" id="ARBA00022516"/>
    </source>
</evidence>
<evidence type="ECO:0000256" key="3">
    <source>
        <dbReference type="ARBA" id="ARBA00012071"/>
    </source>
</evidence>
<dbReference type="NCBIfam" id="TIGR00682">
    <property type="entry name" value="lpxK"/>
    <property type="match status" value="1"/>
</dbReference>
<dbReference type="InterPro" id="IPR003758">
    <property type="entry name" value="LpxK"/>
</dbReference>
<sequence>MNYLRLLLFPFSLVYGFVVWVRNRFYDCGWKKSTSFSIPTIGIGNLEVGGSGKTPLTEYLIRNLSPKYKIATLSRGYGRKTRGFRWVGVHDEVSLVGDEPLQMKQKFPDISVSVCESRVEGIHQLQKNHDLVLLDDAFQHRAATLGYHILVFDYNHLAYPKLLLPAGNYRDLFSERKRADLIVISKCPTFMSMDERVKINYQMVNNGQKVIFSSIKYADNLQQIITGETMKLSSIQQETKVLLITGIAKPQPLLTELRKYTNYITHHFYSDHHQFSKKNMLKLVEEFEKLPSGNKIIITTEKDATRLNTAENKSYIINLPVYQLPIEVCFLDNDKAVFDQSIKEYVTSDK</sequence>
<evidence type="ECO:0000313" key="15">
    <source>
        <dbReference type="Proteomes" id="UP001597118"/>
    </source>
</evidence>
<comment type="pathway">
    <text evidence="2 13">Glycolipid biosynthesis; lipid IV(A) biosynthesis; lipid IV(A) from (3R)-3-hydroxytetradecanoyl-[acyl-carrier-protein] and UDP-N-acetyl-alpha-D-glucosamine: step 6/6.</text>
</comment>
<dbReference type="PANTHER" id="PTHR42724">
    <property type="entry name" value="TETRAACYLDISACCHARIDE 4'-KINASE"/>
    <property type="match status" value="1"/>
</dbReference>
<dbReference type="InterPro" id="IPR027417">
    <property type="entry name" value="P-loop_NTPase"/>
</dbReference>